<keyword evidence="3" id="KW-1133">Transmembrane helix</keyword>
<dbReference type="PANTHER" id="PTHR45080:SF8">
    <property type="entry name" value="IG-LIKE DOMAIN-CONTAINING PROTEIN"/>
    <property type="match status" value="1"/>
</dbReference>
<evidence type="ECO:0000313" key="6">
    <source>
        <dbReference type="Proteomes" id="UP000683360"/>
    </source>
</evidence>
<dbReference type="Pfam" id="PF07679">
    <property type="entry name" value="I-set"/>
    <property type="match status" value="2"/>
</dbReference>
<dbReference type="InterPro" id="IPR003598">
    <property type="entry name" value="Ig_sub2"/>
</dbReference>
<proteinExistence type="predicted"/>
<dbReference type="InterPro" id="IPR013783">
    <property type="entry name" value="Ig-like_fold"/>
</dbReference>
<dbReference type="PROSITE" id="PS50835">
    <property type="entry name" value="IG_LIKE"/>
    <property type="match status" value="6"/>
</dbReference>
<dbReference type="OrthoDB" id="6156543at2759"/>
<dbReference type="AlphaFoldDB" id="A0A8S3VP93"/>
<dbReference type="PANTHER" id="PTHR45080">
    <property type="entry name" value="CONTACTIN 5"/>
    <property type="match status" value="1"/>
</dbReference>
<keyword evidence="3" id="KW-0472">Membrane</keyword>
<dbReference type="EC" id="2.7.11.1" evidence="5"/>
<reference evidence="5" key="1">
    <citation type="submission" date="2021-03" db="EMBL/GenBank/DDBJ databases">
        <authorList>
            <person name="Bekaert M."/>
        </authorList>
    </citation>
    <scope>NUCLEOTIDE SEQUENCE</scope>
</reference>
<feature type="domain" description="Ig-like" evidence="4">
    <location>
        <begin position="103"/>
        <end position="197"/>
    </location>
</feature>
<dbReference type="InterPro" id="IPR013151">
    <property type="entry name" value="Immunoglobulin_dom"/>
</dbReference>
<feature type="domain" description="Ig-like" evidence="4">
    <location>
        <begin position="462"/>
        <end position="546"/>
    </location>
</feature>
<dbReference type="GO" id="GO:0005886">
    <property type="term" value="C:plasma membrane"/>
    <property type="evidence" value="ECO:0007669"/>
    <property type="project" value="TreeGrafter"/>
</dbReference>
<name>A0A8S3VP93_MYTED</name>
<keyword evidence="2" id="KW-1015">Disulfide bond</keyword>
<comment type="caution">
    <text evidence="5">The sequence shown here is derived from an EMBL/GenBank/DDBJ whole genome shotgun (WGS) entry which is preliminary data.</text>
</comment>
<feature type="transmembrane region" description="Helical" evidence="3">
    <location>
        <begin position="737"/>
        <end position="767"/>
    </location>
</feature>
<dbReference type="GO" id="GO:0008046">
    <property type="term" value="F:axon guidance receptor activity"/>
    <property type="evidence" value="ECO:0007669"/>
    <property type="project" value="TreeGrafter"/>
</dbReference>
<feature type="domain" description="Ig-like" evidence="4">
    <location>
        <begin position="7"/>
        <end position="98"/>
    </location>
</feature>
<evidence type="ECO:0000259" key="4">
    <source>
        <dbReference type="PROSITE" id="PS50835"/>
    </source>
</evidence>
<organism evidence="5 6">
    <name type="scientific">Mytilus edulis</name>
    <name type="common">Blue mussel</name>
    <dbReference type="NCBI Taxonomy" id="6550"/>
    <lineage>
        <taxon>Eukaryota</taxon>
        <taxon>Metazoa</taxon>
        <taxon>Spiralia</taxon>
        <taxon>Lophotrochozoa</taxon>
        <taxon>Mollusca</taxon>
        <taxon>Bivalvia</taxon>
        <taxon>Autobranchia</taxon>
        <taxon>Pteriomorphia</taxon>
        <taxon>Mytilida</taxon>
        <taxon>Mytiloidea</taxon>
        <taxon>Mytilidae</taxon>
        <taxon>Mytilinae</taxon>
        <taxon>Mytilus</taxon>
    </lineage>
</organism>
<dbReference type="Gene3D" id="2.60.40.10">
    <property type="entry name" value="Immunoglobulins"/>
    <property type="match status" value="8"/>
</dbReference>
<dbReference type="InterPro" id="IPR007110">
    <property type="entry name" value="Ig-like_dom"/>
</dbReference>
<dbReference type="Pfam" id="PF13927">
    <property type="entry name" value="Ig_3"/>
    <property type="match status" value="3"/>
</dbReference>
<dbReference type="InterPro" id="IPR050958">
    <property type="entry name" value="Cell_Adh-Cytoskel_Orgn"/>
</dbReference>
<feature type="domain" description="Ig-like" evidence="4">
    <location>
        <begin position="365"/>
        <end position="458"/>
    </location>
</feature>
<accession>A0A8S3VP93</accession>
<evidence type="ECO:0000256" key="1">
    <source>
        <dbReference type="ARBA" id="ARBA00022729"/>
    </source>
</evidence>
<dbReference type="GO" id="GO:0004674">
    <property type="term" value="F:protein serine/threonine kinase activity"/>
    <property type="evidence" value="ECO:0007669"/>
    <property type="project" value="UniProtKB-EC"/>
</dbReference>
<dbReference type="InterPro" id="IPR003599">
    <property type="entry name" value="Ig_sub"/>
</dbReference>
<gene>
    <name evidence="5" type="ORF">MEDL_68268</name>
</gene>
<evidence type="ECO:0000256" key="3">
    <source>
        <dbReference type="SAM" id="Phobius"/>
    </source>
</evidence>
<dbReference type="GO" id="GO:0007156">
    <property type="term" value="P:homophilic cell adhesion via plasma membrane adhesion molecules"/>
    <property type="evidence" value="ECO:0007669"/>
    <property type="project" value="TreeGrafter"/>
</dbReference>
<evidence type="ECO:0000313" key="5">
    <source>
        <dbReference type="EMBL" id="CAG2257050.1"/>
    </source>
</evidence>
<keyword evidence="6" id="KW-1185">Reference proteome</keyword>
<feature type="domain" description="Ig-like" evidence="4">
    <location>
        <begin position="628"/>
        <end position="721"/>
    </location>
</feature>
<dbReference type="EMBL" id="CAJPWZ010003318">
    <property type="protein sequence ID" value="CAG2257050.1"/>
    <property type="molecule type" value="Genomic_DNA"/>
</dbReference>
<dbReference type="SMART" id="SM00408">
    <property type="entry name" value="IGc2"/>
    <property type="match status" value="8"/>
</dbReference>
<dbReference type="SMART" id="SM00409">
    <property type="entry name" value="IG"/>
    <property type="match status" value="8"/>
</dbReference>
<feature type="domain" description="Ig-like" evidence="4">
    <location>
        <begin position="274"/>
        <end position="358"/>
    </location>
</feature>
<dbReference type="GO" id="GO:0050808">
    <property type="term" value="P:synapse organization"/>
    <property type="evidence" value="ECO:0007669"/>
    <property type="project" value="TreeGrafter"/>
</dbReference>
<dbReference type="InterPro" id="IPR036179">
    <property type="entry name" value="Ig-like_dom_sf"/>
</dbReference>
<keyword evidence="3" id="KW-0812">Transmembrane</keyword>
<dbReference type="Proteomes" id="UP000683360">
    <property type="component" value="Unassembled WGS sequence"/>
</dbReference>
<evidence type="ECO:0000256" key="2">
    <source>
        <dbReference type="ARBA" id="ARBA00023157"/>
    </source>
</evidence>
<dbReference type="GO" id="GO:0030424">
    <property type="term" value="C:axon"/>
    <property type="evidence" value="ECO:0007669"/>
    <property type="project" value="TreeGrafter"/>
</dbReference>
<keyword evidence="5" id="KW-0808">Transferase</keyword>
<sequence length="949" mass="107160">MFYSEYPDIRFDNTQYTAAIGTSVYMTCTIRQTRPSITEVWWVKGNSRIQADERKYEVRNGTTYTSLNVFNVNTNDAGEYKCYARNARGDMFANTTLATGNNPKSPLAAKDMYTVKEGTVVVLRCDPQTSIPPITKLWWQIRTFGHFHNLSNSLKYFDGTLTAPNLQIKDVRSSEAAEYTCNVVNTFGTSQVGMEVQLGKPPTVRAAADVYSPIRGRTTTLVCNIKMEQGCGKTTSSLTIRNIQAVDDGDYRCYGENGFGNNYDTVRVSSVEIPIISSSSNAYIGEYGEQTMLSVFIHDIYPKVYSIEWYHNDRHISRTYRYSVSNPNLTINYPRLEDSGTYVCRVGNGIGYANFTISLVIWRRPKVDMEGKSEITTGSDATFKCSFSESSPSMQSILWRKDTGTGQIVLEDGGKYVIQKTAMSTTLQIKSVTINDADTYTCIAVNKYSEGTDSFSLSVGSPPLINISQDVYIIKAGDNVNISCVIRNVPENYKFTMYWNKGSHRIINYKYNPFMIITIAKLVDAGNYSCHVRNKYGPASDSAELKVLTASIGELFQEVTANDSYTIRCNVSGGDRVIWRKNDKEFKLDDLHIYDGGSVDDSSLEIKTISHLNRGNYTCETTYKKYIPLVSLPTEIKEVTKGSDTLLDCSYDPDPTKVFWKKDDNIIKSSNTFRRTYNGSSGEMSVLVLHDTKQSDAGNYVCVVENSIGTGYSKILELIITDHLPSDRKEYAYKTPLIITLSVTGIILVCVGLMVCYSSSVFVVLILELIYACRRRQCNSNSYESPNFKQGDVHRYSTTRNTDAYDLPNIQTGDNDILGTTGSLGEKNEPKETRSFTVLEFLQLFNDRDKFTRHVQLEFKVSEFYPVSEKAIEMKYLRLELDSSEKKNKNLFVFHLLLTDKKTKFSTPVKIYKTTNWNEVDKHLPFEVLSQLFDVTRLSKSKPALLTNK</sequence>
<dbReference type="Pfam" id="PF00047">
    <property type="entry name" value="ig"/>
    <property type="match status" value="1"/>
</dbReference>
<dbReference type="SUPFAM" id="SSF48726">
    <property type="entry name" value="Immunoglobulin"/>
    <property type="match status" value="8"/>
</dbReference>
<protein>
    <submittedName>
        <fullName evidence="5">TTN</fullName>
        <ecNumber evidence="5">2.7.11.1</ecNumber>
    </submittedName>
</protein>
<dbReference type="InterPro" id="IPR013098">
    <property type="entry name" value="Ig_I-set"/>
</dbReference>
<dbReference type="GO" id="GO:0043025">
    <property type="term" value="C:neuronal cell body"/>
    <property type="evidence" value="ECO:0007669"/>
    <property type="project" value="TreeGrafter"/>
</dbReference>
<keyword evidence="1" id="KW-0732">Signal</keyword>